<dbReference type="InterPro" id="IPR016024">
    <property type="entry name" value="ARM-type_fold"/>
</dbReference>
<dbReference type="PANTHER" id="PTHR11254">
    <property type="entry name" value="HECT DOMAIN UBIQUITIN-PROTEIN LIGASE"/>
    <property type="match status" value="1"/>
</dbReference>
<dbReference type="GO" id="GO:0000209">
    <property type="term" value="P:protein polyubiquitination"/>
    <property type="evidence" value="ECO:0007669"/>
    <property type="project" value="TreeGrafter"/>
</dbReference>
<reference evidence="4" key="1">
    <citation type="submission" date="2020-06" db="EMBL/GenBank/DDBJ databases">
        <authorList>
            <person name="Li T."/>
            <person name="Hu X."/>
            <person name="Zhang T."/>
            <person name="Song X."/>
            <person name="Zhang H."/>
            <person name="Dai N."/>
            <person name="Sheng W."/>
            <person name="Hou X."/>
            <person name="Wei L."/>
        </authorList>
    </citation>
    <scope>NUCLEOTIDE SEQUENCE</scope>
    <source>
        <strain evidence="4">KEN8</strain>
        <tissue evidence="4">Leaf</tissue>
    </source>
</reference>
<dbReference type="PROSITE" id="PS50030">
    <property type="entry name" value="UBA"/>
    <property type="match status" value="1"/>
</dbReference>
<dbReference type="InterPro" id="IPR003903">
    <property type="entry name" value="UIM_dom"/>
</dbReference>
<protein>
    <submittedName>
        <fullName evidence="4">E3 ubiquitin-protein ligase UPL2</fullName>
    </submittedName>
</protein>
<dbReference type="PANTHER" id="PTHR11254:SF398">
    <property type="entry name" value="HECT-TYPE E3 UBIQUITIN TRANSFERASE"/>
    <property type="match status" value="1"/>
</dbReference>
<dbReference type="SMART" id="SM00165">
    <property type="entry name" value="UBA"/>
    <property type="match status" value="1"/>
</dbReference>
<dbReference type="SUPFAM" id="SSF48371">
    <property type="entry name" value="ARM repeat"/>
    <property type="match status" value="1"/>
</dbReference>
<dbReference type="Gene3D" id="1.25.10.10">
    <property type="entry name" value="Leucine-rich Repeat Variant"/>
    <property type="match status" value="1"/>
</dbReference>
<dbReference type="InterPro" id="IPR015940">
    <property type="entry name" value="UBA"/>
</dbReference>
<evidence type="ECO:0000313" key="4">
    <source>
        <dbReference type="EMBL" id="KAL0352436.1"/>
    </source>
</evidence>
<evidence type="ECO:0000259" key="3">
    <source>
        <dbReference type="PROSITE" id="PS50030"/>
    </source>
</evidence>
<name>A0AAW2PD04_9LAMI</name>
<dbReference type="Pfam" id="PF22562">
    <property type="entry name" value="UBA_7"/>
    <property type="match status" value="1"/>
</dbReference>
<feature type="compositionally biased region" description="Basic and acidic residues" evidence="2">
    <location>
        <begin position="962"/>
        <end position="974"/>
    </location>
</feature>
<dbReference type="Pfam" id="PF06012">
    <property type="entry name" value="DUF908"/>
    <property type="match status" value="2"/>
</dbReference>
<organism evidence="4">
    <name type="scientific">Sesamum calycinum</name>
    <dbReference type="NCBI Taxonomy" id="2727403"/>
    <lineage>
        <taxon>Eukaryota</taxon>
        <taxon>Viridiplantae</taxon>
        <taxon>Streptophyta</taxon>
        <taxon>Embryophyta</taxon>
        <taxon>Tracheophyta</taxon>
        <taxon>Spermatophyta</taxon>
        <taxon>Magnoliopsida</taxon>
        <taxon>eudicotyledons</taxon>
        <taxon>Gunneridae</taxon>
        <taxon>Pentapetalae</taxon>
        <taxon>asterids</taxon>
        <taxon>lamiids</taxon>
        <taxon>Lamiales</taxon>
        <taxon>Pedaliaceae</taxon>
        <taxon>Sesamum</taxon>
    </lineage>
</organism>
<sequence length="1604" mass="177275">MYQNLEVKLIRYYWILPPRVKAFVDKVIQCPVQDIAIPLSGFRWEYGKGNFHHWRPLFLHFDTYFKTYLSCRKDLLLSDDILGDVSPFPKQAVLQILRVMQIILENCHNKSSFSGIEHFKLLLASTDPEILIAALEALSALVKITPSKLHASGKLVGCGSVNSCLLSLAQGWGSKEEGLGLYSCVTLHERTHEDGLCLFPSEIQNDSDKLQYRIGSTLYFELRGASTSVPETSDSTISSGMRVIHLPDVQLREEDDLSLMKFCVQQYNVPLELRFPLLTRIRYARAFRSSRICRLYSKICLLAFIVLVQSSDSHDELVSFLANEPEYTNELIRIVRSEEIISGTIRTLAMTALGAQLAAYSASHERARILSGSSISFAGGNRMILLNVLQRAIMSLNSSADLSSVAFVEALLQFYLLHVISSSSTGNVVRGSGMVPTFLPLLEDSDPTRLHLVCLAVKTLQKLMDYSNTAVTLFRDLGGVELLVHRLQIEVHRVIDFAGSNDNSMVIGECSKNNGDQLYIQKRLVRVLLKALGSATYATNSTRSQNSYDVSLTPTLLMIFSNKEKFGGEIYSSAVTLMSEMIHKDPTCFNILFDLGLPTAFLSSVVAGVLPSPKAITCIPNGLGAICLNSKGLEAVRDSSALRFIVDIFTDRKYVMAMNEGIVPLANAVEELLRHVSSLRGAGVDLIIEIINKTALLGSTKCTGSLGKLDGGDAMEMDSLESEDKENLAGCPQVGAEDWSVQEKSGIEALLKLLLRPSITQSSEGMSIALHSTMVFKCFTQHHSTPLARAICSSMRTHLRETLTGISGLSGSFLLDPRASPDPHIFSSLSLVEFLLFLAASKDSRWVTALLTEFGNGNKDVLEDIGHIHREVLWQIALLEDTRAEAEDGSNVSASRQSELGINDTEDARLNSFRQFLDPLLRRRTSGWSFESQFFDLINLYRDLTRSSSLNQRQIVDTPSNLRHEASQEQHESGSSDLTESSATKDDDNQRSYHQSCCDMVRSLSIHIAHLFQELGKVMLLPSRRRDDMLNVSPPSKSVASTFASIAMDHMNFGGHVNSSGSEASVSTKCRYFGKVIEFIDGVLLDKPDSCNPVILNCLYGRGVIQTILTTFEATSQLPFAISRAPASPMETDEGRQNEVEDADRLWIYGPSASYGKLMDHLVTSSFILSPFNKHLLTQPLVNGDIPFPRDAETFVKILQSMVLKAAHFLWGGSEKCRSNVGRVAGPPPNESAISTIVEMGFSRPRAEEALRQVGSNSVELAMEWLFSHSEETQEDDELARALAMSLGNSATETKEDVANETTQTIEEELVQLPPVDELLSTCRRLLQMKETLAFPVRDLLVMICSQNEGQERPRVVSFIIEQVKLCGSVFDSGNQKVLSAFFHVLALVLNEDAAAREIASKSGLVKVASDLLQLWSCSDDQETSQVPKWVTSAFVAIDRLAQLDTKLNADMLELLKKNDTGNQTPLVIDEDKQSKVHTSFETQSKNLDLQEQKRLIEIACACIKKLLPSETMHAVLQLCSTLTRTHSVAVSFLDAGGLHLLLSLPASSLFVGFDNVAAVIIRHILEDSQTLQQAMESEIRHSFATAANRQSSGRVTARNFLSN</sequence>
<dbReference type="GO" id="GO:0061630">
    <property type="term" value="F:ubiquitin protein ligase activity"/>
    <property type="evidence" value="ECO:0007669"/>
    <property type="project" value="TreeGrafter"/>
</dbReference>
<dbReference type="InterPro" id="IPR009060">
    <property type="entry name" value="UBA-like_sf"/>
</dbReference>
<reference evidence="4" key="2">
    <citation type="journal article" date="2024" name="Plant">
        <title>Genomic evolution and insights into agronomic trait innovations of Sesamum species.</title>
        <authorList>
            <person name="Miao H."/>
            <person name="Wang L."/>
            <person name="Qu L."/>
            <person name="Liu H."/>
            <person name="Sun Y."/>
            <person name="Le M."/>
            <person name="Wang Q."/>
            <person name="Wei S."/>
            <person name="Zheng Y."/>
            <person name="Lin W."/>
            <person name="Duan Y."/>
            <person name="Cao H."/>
            <person name="Xiong S."/>
            <person name="Wang X."/>
            <person name="Wei L."/>
            <person name="Li C."/>
            <person name="Ma Q."/>
            <person name="Ju M."/>
            <person name="Zhao R."/>
            <person name="Li G."/>
            <person name="Mu C."/>
            <person name="Tian Q."/>
            <person name="Mei H."/>
            <person name="Zhang T."/>
            <person name="Gao T."/>
            <person name="Zhang H."/>
        </authorList>
    </citation>
    <scope>NUCLEOTIDE SEQUENCE</scope>
    <source>
        <strain evidence="4">KEN8</strain>
    </source>
</reference>
<dbReference type="Gene3D" id="1.10.8.10">
    <property type="entry name" value="DNA helicase RuvA subunit, C-terminal domain"/>
    <property type="match status" value="1"/>
</dbReference>
<dbReference type="GO" id="GO:0006511">
    <property type="term" value="P:ubiquitin-dependent protein catabolic process"/>
    <property type="evidence" value="ECO:0007669"/>
    <property type="project" value="TreeGrafter"/>
</dbReference>
<dbReference type="PROSITE" id="PS50330">
    <property type="entry name" value="UIM"/>
    <property type="match status" value="1"/>
</dbReference>
<gene>
    <name evidence="4" type="ORF">Scaly_1632300</name>
</gene>
<proteinExistence type="predicted"/>
<keyword evidence="1" id="KW-0808">Transferase</keyword>
<dbReference type="InterPro" id="IPR010314">
    <property type="entry name" value="E3_Ub_ligase_DUF913"/>
</dbReference>
<dbReference type="InterPro" id="IPR050409">
    <property type="entry name" value="E3_ubiq-protein_ligase"/>
</dbReference>
<dbReference type="InterPro" id="IPR011989">
    <property type="entry name" value="ARM-like"/>
</dbReference>
<dbReference type="InterPro" id="IPR010309">
    <property type="entry name" value="E3_Ub_ligase_DUF908"/>
</dbReference>
<dbReference type="EMBL" id="JACGWM010000009">
    <property type="protein sequence ID" value="KAL0352436.1"/>
    <property type="molecule type" value="Genomic_DNA"/>
</dbReference>
<accession>A0AAW2PD04</accession>
<feature type="domain" description="UBA" evidence="3">
    <location>
        <begin position="1228"/>
        <end position="1269"/>
    </location>
</feature>
<evidence type="ECO:0000256" key="2">
    <source>
        <dbReference type="SAM" id="MobiDB-lite"/>
    </source>
</evidence>
<dbReference type="Pfam" id="PF06025">
    <property type="entry name" value="DUF913"/>
    <property type="match status" value="1"/>
</dbReference>
<comment type="caution">
    <text evidence="4">The sequence shown here is derived from an EMBL/GenBank/DDBJ whole genome shotgun (WGS) entry which is preliminary data.</text>
</comment>
<evidence type="ECO:0000256" key="1">
    <source>
        <dbReference type="ARBA" id="ARBA00022679"/>
    </source>
</evidence>
<feature type="region of interest" description="Disordered" evidence="2">
    <location>
        <begin position="956"/>
        <end position="991"/>
    </location>
</feature>
<dbReference type="SUPFAM" id="SSF46934">
    <property type="entry name" value="UBA-like"/>
    <property type="match status" value="1"/>
</dbReference>
<dbReference type="CDD" id="cd14327">
    <property type="entry name" value="UBA_atUPL1_2_like"/>
    <property type="match status" value="1"/>
</dbReference>
<dbReference type="GO" id="GO:0005737">
    <property type="term" value="C:cytoplasm"/>
    <property type="evidence" value="ECO:0007669"/>
    <property type="project" value="TreeGrafter"/>
</dbReference>
<dbReference type="FunFam" id="1.10.8.10:FF:000067">
    <property type="entry name" value="E3 ubiquitin-protein ligase UPL1"/>
    <property type="match status" value="1"/>
</dbReference>